<reference evidence="1" key="1">
    <citation type="submission" date="2022-06" db="EMBL/GenBank/DDBJ databases">
        <authorList>
            <person name="Berger JAMES D."/>
            <person name="Berger JAMES D."/>
        </authorList>
    </citation>
    <scope>NUCLEOTIDE SEQUENCE [LARGE SCALE GENOMIC DNA]</scope>
</reference>
<sequence length="140" mass="16377">MDLKTHEVHSGHFMVSILEDSEDETEDSNNVLTENVTGYSSIDNSNQSTVRDKNRLIFENLASLFKYLEIAYSGKLTSPKWDKFRGLRFAIKYKIRLNNIVWREYHMQYVKKLKPVVVQFQTPIYEDHSKTEKENIGKGA</sequence>
<evidence type="ECO:0000313" key="2">
    <source>
        <dbReference type="WBParaSite" id="SRDH1_66540.1"/>
    </source>
</evidence>
<dbReference type="Proteomes" id="UP000050792">
    <property type="component" value="Unassembled WGS sequence"/>
</dbReference>
<accession>A0AA85FUY4</accession>
<proteinExistence type="predicted"/>
<keyword evidence="1" id="KW-1185">Reference proteome</keyword>
<protein>
    <submittedName>
        <fullName evidence="2">Uncharacterized protein</fullName>
    </submittedName>
</protein>
<name>A0AA85FUY4_9TREM</name>
<dbReference type="WBParaSite" id="SRDH1_66540.1">
    <property type="protein sequence ID" value="SRDH1_66540.1"/>
    <property type="gene ID" value="SRDH1_66540"/>
</dbReference>
<organism evidence="1 2">
    <name type="scientific">Schistosoma rodhaini</name>
    <dbReference type="NCBI Taxonomy" id="6188"/>
    <lineage>
        <taxon>Eukaryota</taxon>
        <taxon>Metazoa</taxon>
        <taxon>Spiralia</taxon>
        <taxon>Lophotrochozoa</taxon>
        <taxon>Platyhelminthes</taxon>
        <taxon>Trematoda</taxon>
        <taxon>Digenea</taxon>
        <taxon>Strigeidida</taxon>
        <taxon>Schistosomatoidea</taxon>
        <taxon>Schistosomatidae</taxon>
        <taxon>Schistosoma</taxon>
    </lineage>
</organism>
<evidence type="ECO:0000313" key="1">
    <source>
        <dbReference type="Proteomes" id="UP000050792"/>
    </source>
</evidence>
<dbReference type="CDD" id="cd21739">
    <property type="entry name" value="NES2-NLS_ChREBP-like"/>
    <property type="match status" value="1"/>
</dbReference>
<reference evidence="2" key="2">
    <citation type="submission" date="2023-11" db="UniProtKB">
        <authorList>
            <consortium name="WormBaseParasite"/>
        </authorList>
    </citation>
    <scope>IDENTIFICATION</scope>
</reference>
<dbReference type="AlphaFoldDB" id="A0AA85FUY4"/>